<gene>
    <name evidence="2" type="ORF">Taro_057014</name>
</gene>
<dbReference type="Proteomes" id="UP000652761">
    <property type="component" value="Unassembled WGS sequence"/>
</dbReference>
<evidence type="ECO:0000313" key="3">
    <source>
        <dbReference type="Proteomes" id="UP000652761"/>
    </source>
</evidence>
<dbReference type="AlphaFoldDB" id="A0A843XXU7"/>
<accession>A0A843XXU7</accession>
<evidence type="ECO:0000256" key="1">
    <source>
        <dbReference type="SAM" id="MobiDB-lite"/>
    </source>
</evidence>
<organism evidence="2 3">
    <name type="scientific">Colocasia esculenta</name>
    <name type="common">Wild taro</name>
    <name type="synonym">Arum esculentum</name>
    <dbReference type="NCBI Taxonomy" id="4460"/>
    <lineage>
        <taxon>Eukaryota</taxon>
        <taxon>Viridiplantae</taxon>
        <taxon>Streptophyta</taxon>
        <taxon>Embryophyta</taxon>
        <taxon>Tracheophyta</taxon>
        <taxon>Spermatophyta</taxon>
        <taxon>Magnoliopsida</taxon>
        <taxon>Liliopsida</taxon>
        <taxon>Araceae</taxon>
        <taxon>Aroideae</taxon>
        <taxon>Colocasieae</taxon>
        <taxon>Colocasia</taxon>
    </lineage>
</organism>
<name>A0A843XXU7_COLES</name>
<reference evidence="2" key="1">
    <citation type="submission" date="2017-07" db="EMBL/GenBank/DDBJ databases">
        <title>Taro Niue Genome Assembly and Annotation.</title>
        <authorList>
            <person name="Atibalentja N."/>
            <person name="Keating K."/>
            <person name="Fields C.J."/>
        </authorList>
    </citation>
    <scope>NUCLEOTIDE SEQUENCE</scope>
    <source>
        <strain evidence="2">Niue_2</strain>
        <tissue evidence="2">Leaf</tissue>
    </source>
</reference>
<dbReference type="EMBL" id="NMUH01018751">
    <property type="protein sequence ID" value="MQM23943.1"/>
    <property type="molecule type" value="Genomic_DNA"/>
</dbReference>
<protein>
    <submittedName>
        <fullName evidence="2">Uncharacterized protein</fullName>
    </submittedName>
</protein>
<comment type="caution">
    <text evidence="2">The sequence shown here is derived from an EMBL/GenBank/DDBJ whole genome shotgun (WGS) entry which is preliminary data.</text>
</comment>
<proteinExistence type="predicted"/>
<feature type="region of interest" description="Disordered" evidence="1">
    <location>
        <begin position="1"/>
        <end position="34"/>
    </location>
</feature>
<evidence type="ECO:0000313" key="2">
    <source>
        <dbReference type="EMBL" id="MQM23943.1"/>
    </source>
</evidence>
<sequence>MASTSFVAGPYAPSWRRGTGRRGPTRGVTERRLPDGQQWNVSLLRGYGVGPTVHIFTSRMGAV</sequence>
<keyword evidence="3" id="KW-1185">Reference proteome</keyword>